<protein>
    <submittedName>
        <fullName evidence="1">Uncharacterized protein</fullName>
    </submittedName>
</protein>
<gene>
    <name evidence="1" type="primary">AVEN_212637_1</name>
    <name evidence="1" type="ORF">NPIL_477691</name>
</gene>
<keyword evidence="2" id="KW-1185">Reference proteome</keyword>
<comment type="caution">
    <text evidence="1">The sequence shown here is derived from an EMBL/GenBank/DDBJ whole genome shotgun (WGS) entry which is preliminary data.</text>
</comment>
<reference evidence="1" key="1">
    <citation type="submission" date="2020-08" db="EMBL/GenBank/DDBJ databases">
        <title>Multicomponent nature underlies the extraordinary mechanical properties of spider dragline silk.</title>
        <authorList>
            <person name="Kono N."/>
            <person name="Nakamura H."/>
            <person name="Mori M."/>
            <person name="Yoshida Y."/>
            <person name="Ohtoshi R."/>
            <person name="Malay A.D."/>
            <person name="Moran D.A.P."/>
            <person name="Tomita M."/>
            <person name="Numata K."/>
            <person name="Arakawa K."/>
        </authorList>
    </citation>
    <scope>NUCLEOTIDE SEQUENCE</scope>
</reference>
<dbReference type="OrthoDB" id="6429121at2759"/>
<dbReference type="AlphaFoldDB" id="A0A8X6PU44"/>
<sequence length="420" mass="48518">MTDQKTDVFVYSHLRSKTNISLNQHRRNLPQALNEIRTKLERIDLTLSGLMEPVKKENVMDQDVNMLRLPANNDVPESVKSLINEKKMKLIQSSLKMSLQRLQSTTMRKRNPVSAVNEKKKGSGYFIPHDLERKRTVARRMYLASLEKTVNKPGSLLTVVKEKEDVKKNSFKSKFPKIITKSRKNISMDYQNEPEITLIASEAVNETKDDNIENVVDAIVDDLMGETVLIMNKIKQRKSQKSSLEIKKTIEIFPKKQEIASDFKQSESGFKEKSNWEKIRHSFLNIPTHSAQKQDQIEVKSRFQASEDQVNEEPVTVLKYISLHDNNQPESLTIDTHLIQKELSVDSKVTEDILKCRKGYWNYLERISRTEKGNFNPWVLSNLIAESLLDDCIHEISQELQDVPASLISDLYDQEFVQSI</sequence>
<evidence type="ECO:0000313" key="1">
    <source>
        <dbReference type="EMBL" id="GFT85422.1"/>
    </source>
</evidence>
<accession>A0A8X6PU44</accession>
<organism evidence="1 2">
    <name type="scientific">Nephila pilipes</name>
    <name type="common">Giant wood spider</name>
    <name type="synonym">Nephila maculata</name>
    <dbReference type="NCBI Taxonomy" id="299642"/>
    <lineage>
        <taxon>Eukaryota</taxon>
        <taxon>Metazoa</taxon>
        <taxon>Ecdysozoa</taxon>
        <taxon>Arthropoda</taxon>
        <taxon>Chelicerata</taxon>
        <taxon>Arachnida</taxon>
        <taxon>Araneae</taxon>
        <taxon>Araneomorphae</taxon>
        <taxon>Entelegynae</taxon>
        <taxon>Araneoidea</taxon>
        <taxon>Nephilidae</taxon>
        <taxon>Nephila</taxon>
    </lineage>
</organism>
<dbReference type="EMBL" id="BMAW01023919">
    <property type="protein sequence ID" value="GFT85422.1"/>
    <property type="molecule type" value="Genomic_DNA"/>
</dbReference>
<proteinExistence type="predicted"/>
<name>A0A8X6PU44_NEPPI</name>
<evidence type="ECO:0000313" key="2">
    <source>
        <dbReference type="Proteomes" id="UP000887013"/>
    </source>
</evidence>
<dbReference type="Proteomes" id="UP000887013">
    <property type="component" value="Unassembled WGS sequence"/>
</dbReference>